<keyword evidence="16" id="KW-0238">DNA-binding</keyword>
<gene>
    <name evidence="21" type="primary">LOC112841841</name>
</gene>
<dbReference type="CDD" id="cd09274">
    <property type="entry name" value="RNase_HI_RT_Ty3"/>
    <property type="match status" value="1"/>
</dbReference>
<evidence type="ECO:0000256" key="15">
    <source>
        <dbReference type="ARBA" id="ARBA00022932"/>
    </source>
</evidence>
<evidence type="ECO:0000256" key="11">
    <source>
        <dbReference type="ARBA" id="ARBA00022801"/>
    </source>
</evidence>
<dbReference type="EC" id="3.1.26.4" evidence="2"/>
<dbReference type="InterPro" id="IPR000477">
    <property type="entry name" value="RT_dom"/>
</dbReference>
<dbReference type="Gene3D" id="3.10.20.370">
    <property type="match status" value="1"/>
</dbReference>
<dbReference type="InterPro" id="IPR041373">
    <property type="entry name" value="RT_RNaseH"/>
</dbReference>
<evidence type="ECO:0000256" key="6">
    <source>
        <dbReference type="ARBA" id="ARBA00022695"/>
    </source>
</evidence>
<proteinExistence type="inferred from homology"/>
<reference evidence="21" key="3">
    <citation type="submission" date="2025-09" db="UniProtKB">
        <authorList>
            <consortium name="Ensembl"/>
        </authorList>
    </citation>
    <scope>IDENTIFICATION</scope>
</reference>
<dbReference type="InterPro" id="IPR041588">
    <property type="entry name" value="Integrase_H2C2"/>
</dbReference>
<evidence type="ECO:0000256" key="8">
    <source>
        <dbReference type="ARBA" id="ARBA00022723"/>
    </source>
</evidence>
<keyword evidence="13" id="KW-0229">DNA integration</keyword>
<keyword evidence="22" id="KW-1185">Reference proteome</keyword>
<dbReference type="GO" id="GO:0006508">
    <property type="term" value="P:proteolysis"/>
    <property type="evidence" value="ECO:0007669"/>
    <property type="project" value="UniProtKB-KW"/>
</dbReference>
<sequence length="1488" mass="169223">MMTRGGRKPGQEEQPDEGVGASSELEAMAAISPEDKLEELTGLVKSLMRSQAARDQKWEKDLSRQEQRWKGMQHQFQQIQLQVNAVIDKPDPPEAPAPPTTSDEQEHGFNGEDIPVASGSRSLIEPKLFPLSPEDDIEHFLTTFERMANVCRWPRDEWAIRLVPLLTGKARTAYILMDVTDSENYDKVKEAILAKYEITADTYRRRFRSMKVEPGETPRELYVRLKDLFSRWIKPEKSTVEEISEQIILEQFLRMVNPELEIWIREHDPKTAKEAASLAEVFTSARKGSKSTYFSRETHYAQPSKSIGGEQGSGQVQARNLSSSRQFPSHRPHNVKKSFKSSVQDIKCYHCHNFGHTQQFCPALKSKPSLLCAVPRPATEPVGKKACTVPVLINGRKEEALLDSGCFQTLVHSSIISGEKLSGVGATISCVHGDEHRYPTAEVYLTVGGQTYLLVVAVVPNLPYSVILGNDIPTLFDLIHQSDYDPQVSAEKDIQGLTDESGGSLPLDMTVEPFRPCHVVTRAQSAKEMMQELPFFEESLETEPGKIRKSRAQKRREKFKGSGEKGTALFPKPNNQLEFDVPSDLGALQRSDPTLKPWFEKVTEVEGASQGQVSCLADTVYLIKGGILYQRKGICEAVALPQQFRNKVMDLGHSIPWAGHMAFHKTLNRISSRFVWPGMYVQVSEFCRSCEKCQLTSGKGVVRAQLQPLPIIETPFERLGMDIVGPLERSSTGHRYILVICDYATRFPEAFPLRSIKARHIANCLLQLFSRVGIPREILTDCGTNFLSKLLQQVYKLLGIKGLKTTPYHPQTDGLVERYNQTLKSMLRKFVSDTGADWDQWLPYLLFAYREVPQVSTGFSPFELLYGRQVRGPLDLLKDCWEDPKAEGENIAAYVITMRERLEKMASLVQDNMKAAQKHQKTWYDQKARDRVFLPGQKVLLLLPTSDNKLLTKWHGPYEIVRQVSKVTYELNMPERVKKYQTFHVNLLKEFHSRQEPVHQLLVRSVKDEEVTEKFFPTNIQVCASVDLSHLSHTEQADIKPLVDQQLFRETPGFTSLVQHKIRVKEDAPVRQKSYRIPERLVPVLQKEIKLMLDLGIIEVSSSEWCSPIVLVPKKDDTLRFCIDFRYLNAVSKFDPYPMPRVDDLLERVGSARYITTLDLCKGYWQVALAPEAKELTAFKTPFGMYQFKVMPFGLQGAPATFQRLMDHVLRDVSAFSAAYLDDVVVYSQSWEEHVIHLQKVLHSIRMAGLTINPKKCSIAKREVEYLGFVVGSGKIKPQVGKIEAIQSFPVPTTKRKVRGFLGLVGWYRKFIPSFAERSTALNDLTKGSAPNKVRWTEDCEQAFRDLKEAVCTHPVLHSPDFNKPFILQTDASGVGLGAVLQQEVDGERRPVVFLSRKLLDRETRYSTVEKECLAMKWAIEALRYYLLGRHFTLETDHRALQWLNRMRDANARIAGWYLSLQPYDFTVQYRPGKSNVVADCLSRMTED</sequence>
<feature type="compositionally biased region" description="Basic residues" evidence="19">
    <location>
        <begin position="547"/>
        <end position="558"/>
    </location>
</feature>
<keyword evidence="8" id="KW-0479">Metal-binding</keyword>
<feature type="compositionally biased region" description="Polar residues" evidence="19">
    <location>
        <begin position="293"/>
        <end position="305"/>
    </location>
</feature>
<dbReference type="Gene3D" id="2.40.70.10">
    <property type="entry name" value="Acid Proteases"/>
    <property type="match status" value="1"/>
</dbReference>
<dbReference type="Proteomes" id="UP000005207">
    <property type="component" value="Linkage group LG12"/>
</dbReference>
<dbReference type="Gene3D" id="3.30.70.270">
    <property type="match status" value="2"/>
</dbReference>
<dbReference type="SUPFAM" id="SSF47353">
    <property type="entry name" value="Retrovirus capsid dimerization domain-like"/>
    <property type="match status" value="1"/>
</dbReference>
<dbReference type="InterPro" id="IPR021109">
    <property type="entry name" value="Peptidase_aspartic_dom_sf"/>
</dbReference>
<dbReference type="PANTHER" id="PTHR37984">
    <property type="entry name" value="PROTEIN CBG26694"/>
    <property type="match status" value="1"/>
</dbReference>
<dbReference type="FunFam" id="3.30.70.270:FF:000020">
    <property type="entry name" value="Transposon Tf2-6 polyprotein-like Protein"/>
    <property type="match status" value="1"/>
</dbReference>
<evidence type="ECO:0000256" key="1">
    <source>
        <dbReference type="ARBA" id="ARBA00010879"/>
    </source>
</evidence>
<dbReference type="Pfam" id="PF24626">
    <property type="entry name" value="SH3_Tf2-1"/>
    <property type="match status" value="1"/>
</dbReference>
<dbReference type="InterPro" id="IPR001584">
    <property type="entry name" value="Integrase_cat-core"/>
</dbReference>
<reference evidence="21" key="2">
    <citation type="submission" date="2025-08" db="UniProtKB">
        <authorList>
            <consortium name="Ensembl"/>
        </authorList>
    </citation>
    <scope>IDENTIFICATION</scope>
</reference>
<dbReference type="CDD" id="cd01647">
    <property type="entry name" value="RT_LTR"/>
    <property type="match status" value="1"/>
</dbReference>
<feature type="region of interest" description="Disordered" evidence="19">
    <location>
        <begin position="48"/>
        <end position="74"/>
    </location>
</feature>
<keyword evidence="17" id="KW-0233">DNA recombination</keyword>
<evidence type="ECO:0000256" key="14">
    <source>
        <dbReference type="ARBA" id="ARBA00022918"/>
    </source>
</evidence>
<evidence type="ECO:0000256" key="10">
    <source>
        <dbReference type="ARBA" id="ARBA00022759"/>
    </source>
</evidence>
<dbReference type="GO" id="GO:0003677">
    <property type="term" value="F:DNA binding"/>
    <property type="evidence" value="ECO:0007669"/>
    <property type="project" value="UniProtKB-KW"/>
</dbReference>
<keyword evidence="9" id="KW-0064">Aspartyl protease</keyword>
<dbReference type="InterPro" id="IPR056924">
    <property type="entry name" value="SH3_Tf2-1"/>
</dbReference>
<keyword evidence="5" id="KW-0808">Transferase</keyword>
<dbReference type="SUPFAM" id="SSF50630">
    <property type="entry name" value="Acid proteases"/>
    <property type="match status" value="1"/>
</dbReference>
<dbReference type="CDD" id="cd00303">
    <property type="entry name" value="retropepsin_like"/>
    <property type="match status" value="1"/>
</dbReference>
<dbReference type="Pfam" id="PF17917">
    <property type="entry name" value="RT_RNaseH"/>
    <property type="match status" value="1"/>
</dbReference>
<evidence type="ECO:0000256" key="19">
    <source>
        <dbReference type="SAM" id="MobiDB-lite"/>
    </source>
</evidence>
<dbReference type="SMART" id="SM00431">
    <property type="entry name" value="SCAN"/>
    <property type="match status" value="1"/>
</dbReference>
<organism evidence="21 22">
    <name type="scientific">Oreochromis niloticus</name>
    <name type="common">Nile tilapia</name>
    <name type="synonym">Tilapia nilotica</name>
    <dbReference type="NCBI Taxonomy" id="8128"/>
    <lineage>
        <taxon>Eukaryota</taxon>
        <taxon>Metazoa</taxon>
        <taxon>Chordata</taxon>
        <taxon>Craniata</taxon>
        <taxon>Vertebrata</taxon>
        <taxon>Euteleostomi</taxon>
        <taxon>Actinopterygii</taxon>
        <taxon>Neopterygii</taxon>
        <taxon>Teleostei</taxon>
        <taxon>Neoteleostei</taxon>
        <taxon>Acanthomorphata</taxon>
        <taxon>Ovalentaria</taxon>
        <taxon>Cichlomorphae</taxon>
        <taxon>Cichliformes</taxon>
        <taxon>Cichlidae</taxon>
        <taxon>African cichlids</taxon>
        <taxon>Pseudocrenilabrinae</taxon>
        <taxon>Oreochromini</taxon>
        <taxon>Oreochromis</taxon>
    </lineage>
</organism>
<comment type="similarity">
    <text evidence="1">Belongs to the beta type-B retroviral polymerase family. HERV class-II K(HML-2) pol subfamily.</text>
</comment>
<dbReference type="SUPFAM" id="SSF56672">
    <property type="entry name" value="DNA/RNA polymerases"/>
    <property type="match status" value="1"/>
</dbReference>
<dbReference type="InterPro" id="IPR036397">
    <property type="entry name" value="RNaseH_sf"/>
</dbReference>
<feature type="compositionally biased region" description="Polar residues" evidence="19">
    <location>
        <begin position="313"/>
        <end position="327"/>
    </location>
</feature>
<name>A0A669BLH1_ORENI</name>
<feature type="compositionally biased region" description="Basic and acidic residues" evidence="19">
    <location>
        <begin position="52"/>
        <end position="69"/>
    </location>
</feature>
<dbReference type="Pfam" id="PF02023">
    <property type="entry name" value="SCAN"/>
    <property type="match status" value="1"/>
</dbReference>
<keyword evidence="14" id="KW-0695">RNA-directed DNA polymerase</keyword>
<reference evidence="22" key="1">
    <citation type="submission" date="2012-01" db="EMBL/GenBank/DDBJ databases">
        <title>The Genome Sequence of Oreochromis niloticus (Nile Tilapia).</title>
        <authorList>
            <consortium name="Broad Institute Genome Assembly Team"/>
            <consortium name="Broad Institute Sequencing Platform"/>
            <person name="Di Palma F."/>
            <person name="Johnson J."/>
            <person name="Lander E.S."/>
            <person name="Lindblad-Toh K."/>
        </authorList>
    </citation>
    <scope>NUCLEOTIDE SEQUENCE [LARGE SCALE GENOMIC DNA]</scope>
</reference>
<dbReference type="Pfam" id="PF00078">
    <property type="entry name" value="RVT_1"/>
    <property type="match status" value="1"/>
</dbReference>
<evidence type="ECO:0000313" key="22">
    <source>
        <dbReference type="Proteomes" id="UP000005207"/>
    </source>
</evidence>
<evidence type="ECO:0000256" key="9">
    <source>
        <dbReference type="ARBA" id="ARBA00022750"/>
    </source>
</evidence>
<protein>
    <recommendedName>
        <fullName evidence="18">Gypsy retrotransposon integrase-like protein 1</fullName>
        <ecNumber evidence="3">2.7.7.49</ecNumber>
        <ecNumber evidence="2">3.1.26.4</ecNumber>
    </recommendedName>
</protein>
<dbReference type="Pfam" id="PF00665">
    <property type="entry name" value="rve"/>
    <property type="match status" value="1"/>
</dbReference>
<dbReference type="FunFam" id="1.10.340.70:FF:000001">
    <property type="entry name" value="Retrovirus-related Pol polyprotein from transposon gypsy-like Protein"/>
    <property type="match status" value="1"/>
</dbReference>
<keyword evidence="4" id="KW-0645">Protease</keyword>
<evidence type="ECO:0000256" key="7">
    <source>
        <dbReference type="ARBA" id="ARBA00022722"/>
    </source>
</evidence>
<dbReference type="InParanoid" id="A0A669BLH1"/>
<dbReference type="Gene3D" id="3.30.420.10">
    <property type="entry name" value="Ribonuclease H-like superfamily/Ribonuclease H"/>
    <property type="match status" value="1"/>
</dbReference>
<dbReference type="InterPro" id="IPR043128">
    <property type="entry name" value="Rev_trsase/Diguanyl_cyclase"/>
</dbReference>
<keyword evidence="10" id="KW-0255">Endonuclease</keyword>
<dbReference type="Gene3D" id="3.10.10.10">
    <property type="entry name" value="HIV Type 1 Reverse Transcriptase, subunit A, domain 1"/>
    <property type="match status" value="1"/>
</dbReference>
<evidence type="ECO:0000256" key="4">
    <source>
        <dbReference type="ARBA" id="ARBA00022670"/>
    </source>
</evidence>
<dbReference type="EC" id="2.7.7.49" evidence="3"/>
<dbReference type="Gene3D" id="1.10.340.70">
    <property type="match status" value="1"/>
</dbReference>
<keyword evidence="6" id="KW-0548">Nucleotidyltransferase</keyword>
<dbReference type="GeneTree" id="ENSGT00940000169353"/>
<dbReference type="OMA" id="TECEVAF"/>
<evidence type="ECO:0000256" key="2">
    <source>
        <dbReference type="ARBA" id="ARBA00012180"/>
    </source>
</evidence>
<dbReference type="Pfam" id="PF17921">
    <property type="entry name" value="Integrase_H2C2"/>
    <property type="match status" value="1"/>
</dbReference>
<evidence type="ECO:0000256" key="13">
    <source>
        <dbReference type="ARBA" id="ARBA00022908"/>
    </source>
</evidence>
<keyword evidence="15" id="KW-0239">DNA-directed DNA polymerase</keyword>
<dbReference type="Gene3D" id="1.10.4020.10">
    <property type="entry name" value="DNA breaking-rejoining enzymes"/>
    <property type="match status" value="1"/>
</dbReference>
<feature type="region of interest" description="Disordered" evidence="19">
    <location>
        <begin position="544"/>
        <end position="573"/>
    </location>
</feature>
<evidence type="ECO:0000256" key="3">
    <source>
        <dbReference type="ARBA" id="ARBA00012493"/>
    </source>
</evidence>
<dbReference type="GO" id="GO:0003964">
    <property type="term" value="F:RNA-directed DNA polymerase activity"/>
    <property type="evidence" value="ECO:0007669"/>
    <property type="project" value="UniProtKB-KW"/>
</dbReference>
<evidence type="ECO:0000256" key="5">
    <source>
        <dbReference type="ARBA" id="ARBA00022679"/>
    </source>
</evidence>
<evidence type="ECO:0000259" key="20">
    <source>
        <dbReference type="SMART" id="SM00431"/>
    </source>
</evidence>
<dbReference type="PANTHER" id="PTHR37984:SF5">
    <property type="entry name" value="PROTEIN NYNRIN-LIKE"/>
    <property type="match status" value="1"/>
</dbReference>
<dbReference type="GO" id="GO:0046872">
    <property type="term" value="F:metal ion binding"/>
    <property type="evidence" value="ECO:0007669"/>
    <property type="project" value="UniProtKB-KW"/>
</dbReference>
<dbReference type="FunFam" id="3.30.420.10:FF:000032">
    <property type="entry name" value="Retrovirus-related Pol polyprotein from transposon 297-like Protein"/>
    <property type="match status" value="1"/>
</dbReference>
<evidence type="ECO:0000256" key="16">
    <source>
        <dbReference type="ARBA" id="ARBA00023125"/>
    </source>
</evidence>
<feature type="domain" description="SCAN box" evidence="20">
    <location>
        <begin position="200"/>
        <end position="312"/>
    </location>
</feature>
<dbReference type="FunFam" id="3.10.20.370:FF:000001">
    <property type="entry name" value="Retrovirus-related Pol polyprotein from transposon 17.6-like protein"/>
    <property type="match status" value="1"/>
</dbReference>
<feature type="region of interest" description="Disordered" evidence="19">
    <location>
        <begin position="293"/>
        <end position="336"/>
    </location>
</feature>
<evidence type="ECO:0000313" key="21">
    <source>
        <dbReference type="Ensembl" id="ENSONIP00000036578.1"/>
    </source>
</evidence>
<dbReference type="InterPro" id="IPR043502">
    <property type="entry name" value="DNA/RNA_pol_sf"/>
</dbReference>
<keyword evidence="7" id="KW-0540">Nuclease</keyword>
<dbReference type="InterPro" id="IPR012337">
    <property type="entry name" value="RNaseH-like_sf"/>
</dbReference>
<evidence type="ECO:0000256" key="12">
    <source>
        <dbReference type="ARBA" id="ARBA00022842"/>
    </source>
</evidence>
<dbReference type="GO" id="GO:0006310">
    <property type="term" value="P:DNA recombination"/>
    <property type="evidence" value="ECO:0007669"/>
    <property type="project" value="UniProtKB-KW"/>
</dbReference>
<feature type="region of interest" description="Disordered" evidence="19">
    <location>
        <begin position="1"/>
        <end position="34"/>
    </location>
</feature>
<evidence type="ECO:0000256" key="17">
    <source>
        <dbReference type="ARBA" id="ARBA00023172"/>
    </source>
</evidence>
<dbReference type="Ensembl" id="ENSONIT00000062733.1">
    <property type="protein sequence ID" value="ENSONIP00000036578.1"/>
    <property type="gene ID" value="ENSONIG00000030835.1"/>
</dbReference>
<dbReference type="GO" id="GO:0004523">
    <property type="term" value="F:RNA-DNA hybrid ribonuclease activity"/>
    <property type="evidence" value="ECO:0007669"/>
    <property type="project" value="UniProtKB-EC"/>
</dbReference>
<accession>A0A669BLH1</accession>
<feature type="region of interest" description="Disordered" evidence="19">
    <location>
        <begin position="88"/>
        <end position="117"/>
    </location>
</feature>
<keyword evidence="11" id="KW-0378">Hydrolase</keyword>
<dbReference type="InterPro" id="IPR050951">
    <property type="entry name" value="Retrovirus_Pol_polyprotein"/>
</dbReference>
<keyword evidence="12" id="KW-0460">Magnesium</keyword>
<dbReference type="InterPro" id="IPR038269">
    <property type="entry name" value="SCAN_sf"/>
</dbReference>
<dbReference type="GO" id="GO:0015074">
    <property type="term" value="P:DNA integration"/>
    <property type="evidence" value="ECO:0007669"/>
    <property type="project" value="UniProtKB-KW"/>
</dbReference>
<dbReference type="InterPro" id="IPR003309">
    <property type="entry name" value="SCAN_dom"/>
</dbReference>
<dbReference type="SUPFAM" id="SSF53098">
    <property type="entry name" value="Ribonuclease H-like"/>
    <property type="match status" value="1"/>
</dbReference>
<dbReference type="GO" id="GO:0004190">
    <property type="term" value="F:aspartic-type endopeptidase activity"/>
    <property type="evidence" value="ECO:0007669"/>
    <property type="project" value="UniProtKB-KW"/>
</dbReference>
<dbReference type="GO" id="GO:0003887">
    <property type="term" value="F:DNA-directed DNA polymerase activity"/>
    <property type="evidence" value="ECO:0007669"/>
    <property type="project" value="UniProtKB-KW"/>
</dbReference>
<evidence type="ECO:0000256" key="18">
    <source>
        <dbReference type="ARBA" id="ARBA00039658"/>
    </source>
</evidence>
<dbReference type="CDD" id="cd07936">
    <property type="entry name" value="SCAN"/>
    <property type="match status" value="1"/>
</dbReference>